<protein>
    <submittedName>
        <fullName evidence="1">HAD family hydrolase</fullName>
    </submittedName>
</protein>
<dbReference type="SUPFAM" id="SSF56784">
    <property type="entry name" value="HAD-like"/>
    <property type="match status" value="1"/>
</dbReference>
<dbReference type="Gene3D" id="3.40.50.1000">
    <property type="entry name" value="HAD superfamily/HAD-like"/>
    <property type="match status" value="2"/>
</dbReference>
<dbReference type="GO" id="GO:0016791">
    <property type="term" value="F:phosphatase activity"/>
    <property type="evidence" value="ECO:0007669"/>
    <property type="project" value="TreeGrafter"/>
</dbReference>
<dbReference type="InterPro" id="IPR036412">
    <property type="entry name" value="HAD-like_sf"/>
</dbReference>
<sequence>MDWSGKRCVVLDMDGTVYLGHLPIAGAVAFIRRHWQDLDFYFLSNNTSKSPRSYVARLNLMGIPATLSRLLSPVRPLVDFLRARKIGCLYPVGNTEFQGYLHECMPELEFAEAGAQAVVLAYDTELSYHRIARAALLLQKPQVLFLATHPDLVCPSPEGPLPDVGSFIALFASATGRQPQFIFGKPDPQVLAPLLARYRKAEMLMVGDRLTTDMQLARNAGIDSILVLSGEATLEDVAKEQYQPTLVLKDLGEAEKDWPGSASEAGQQDV</sequence>
<dbReference type="NCBIfam" id="TIGR01549">
    <property type="entry name" value="HAD-SF-IA-v1"/>
    <property type="match status" value="1"/>
</dbReference>
<dbReference type="Pfam" id="PF13242">
    <property type="entry name" value="Hydrolase_like"/>
    <property type="match status" value="1"/>
</dbReference>
<reference evidence="1 2" key="1">
    <citation type="journal article" date="2018" name="MBio">
        <title>Insights into the evolution of host association through the isolation and characterization of a novel human periodontal pathobiont, Desulfobulbus oralis.</title>
        <authorList>
            <person name="Cross K.L."/>
            <person name="Chirania P."/>
            <person name="Xiong W."/>
            <person name="Beall C.J."/>
            <person name="Elkins J.G."/>
            <person name="Giannone R.J."/>
            <person name="Griffen A.L."/>
            <person name="Guss A.M."/>
            <person name="Hettich R.L."/>
            <person name="Joshi S.S."/>
            <person name="Mokrzan E.M."/>
            <person name="Martin R.K."/>
            <person name="Zhulin I.B."/>
            <person name="Leys E.J."/>
            <person name="Podar M."/>
        </authorList>
    </citation>
    <scope>NUCLEOTIDE SEQUENCE [LARGE SCALE GENOMIC DNA]</scope>
    <source>
        <strain evidence="1 2">ORNL</strain>
    </source>
</reference>
<dbReference type="InterPro" id="IPR006439">
    <property type="entry name" value="HAD-SF_hydro_IA"/>
</dbReference>
<gene>
    <name evidence="1" type="ORF">CAY53_03130</name>
</gene>
<dbReference type="InterPro" id="IPR023214">
    <property type="entry name" value="HAD_sf"/>
</dbReference>
<dbReference type="EMBL" id="CP021255">
    <property type="protein sequence ID" value="AVD70601.1"/>
    <property type="molecule type" value="Genomic_DNA"/>
</dbReference>
<dbReference type="PANTHER" id="PTHR19288">
    <property type="entry name" value="4-NITROPHENYLPHOSPHATASE-RELATED"/>
    <property type="match status" value="1"/>
</dbReference>
<dbReference type="InterPro" id="IPR006357">
    <property type="entry name" value="HAD-SF_hydro_IIA"/>
</dbReference>
<evidence type="ECO:0000313" key="1">
    <source>
        <dbReference type="EMBL" id="AVD70601.1"/>
    </source>
</evidence>
<dbReference type="Pfam" id="PF13344">
    <property type="entry name" value="Hydrolase_6"/>
    <property type="match status" value="1"/>
</dbReference>
<dbReference type="NCBIfam" id="TIGR01460">
    <property type="entry name" value="HAD-SF-IIA"/>
    <property type="match status" value="1"/>
</dbReference>
<dbReference type="AlphaFoldDB" id="A0A2L1GLN5"/>
<dbReference type="KEGG" id="deo:CAY53_03130"/>
<keyword evidence="2" id="KW-1185">Reference proteome</keyword>
<proteinExistence type="predicted"/>
<name>A0A2L1GLN5_9BACT</name>
<dbReference type="OrthoDB" id="9810449at2"/>
<dbReference type="RefSeq" id="WP_104935895.1">
    <property type="nucleotide sequence ID" value="NZ_CP021255.1"/>
</dbReference>
<accession>A0A2L1GLN5</accession>
<evidence type="ECO:0000313" key="2">
    <source>
        <dbReference type="Proteomes" id="UP000239867"/>
    </source>
</evidence>
<dbReference type="PANTHER" id="PTHR19288:SF46">
    <property type="entry name" value="HALOACID DEHALOGENASE-LIKE HYDROLASE DOMAIN-CONTAINING PROTEIN 2"/>
    <property type="match status" value="1"/>
</dbReference>
<organism evidence="1 2">
    <name type="scientific">Desulfobulbus oralis</name>
    <dbReference type="NCBI Taxonomy" id="1986146"/>
    <lineage>
        <taxon>Bacteria</taxon>
        <taxon>Pseudomonadati</taxon>
        <taxon>Thermodesulfobacteriota</taxon>
        <taxon>Desulfobulbia</taxon>
        <taxon>Desulfobulbales</taxon>
        <taxon>Desulfobulbaceae</taxon>
        <taxon>Desulfobulbus</taxon>
    </lineage>
</organism>
<dbReference type="Proteomes" id="UP000239867">
    <property type="component" value="Chromosome"/>
</dbReference>
<keyword evidence="1" id="KW-0378">Hydrolase</keyword>
<dbReference type="GO" id="GO:0005737">
    <property type="term" value="C:cytoplasm"/>
    <property type="evidence" value="ECO:0007669"/>
    <property type="project" value="TreeGrafter"/>
</dbReference>